<dbReference type="InterPro" id="IPR036881">
    <property type="entry name" value="Glyco_hydro_3_C_sf"/>
</dbReference>
<dbReference type="EMBL" id="JANGBO010000025">
    <property type="protein sequence ID" value="MCQ5063037.1"/>
    <property type="molecule type" value="Genomic_DNA"/>
</dbReference>
<accession>A0A7I8DZJ2</accession>
<evidence type="ECO:0000256" key="1">
    <source>
        <dbReference type="ARBA" id="ARBA00001231"/>
    </source>
</evidence>
<evidence type="ECO:0000256" key="4">
    <source>
        <dbReference type="ARBA" id="ARBA00022801"/>
    </source>
</evidence>
<dbReference type="InterPro" id="IPR019800">
    <property type="entry name" value="Glyco_hydro_3_AS"/>
</dbReference>
<dbReference type="PANTHER" id="PTHR30480:SF13">
    <property type="entry name" value="BETA-HEXOSAMINIDASE"/>
    <property type="match status" value="1"/>
</dbReference>
<gene>
    <name evidence="7" type="ORF">Fi14EGH31_03960</name>
    <name evidence="8" type="ORF">NE542_14550</name>
</gene>
<dbReference type="Proteomes" id="UP000593842">
    <property type="component" value="Chromosome"/>
</dbReference>
<dbReference type="SUPFAM" id="SSF51445">
    <property type="entry name" value="(Trans)glycosidases"/>
    <property type="match status" value="1"/>
</dbReference>
<comment type="similarity">
    <text evidence="2">Belongs to the glycosyl hydrolase 3 family.</text>
</comment>
<dbReference type="Gene3D" id="3.20.20.300">
    <property type="entry name" value="Glycoside hydrolase, family 3, N-terminal domain"/>
    <property type="match status" value="1"/>
</dbReference>
<feature type="domain" description="Glycoside hydrolase family 3 N-terminal" evidence="6">
    <location>
        <begin position="28"/>
        <end position="346"/>
    </location>
</feature>
<dbReference type="GO" id="GO:0009254">
    <property type="term" value="P:peptidoglycan turnover"/>
    <property type="evidence" value="ECO:0007669"/>
    <property type="project" value="TreeGrafter"/>
</dbReference>
<dbReference type="GO" id="GO:0004563">
    <property type="term" value="F:beta-N-acetylhexosaminidase activity"/>
    <property type="evidence" value="ECO:0007669"/>
    <property type="project" value="UniProtKB-EC"/>
</dbReference>
<protein>
    <recommendedName>
        <fullName evidence="3">beta-N-acetylhexosaminidase</fullName>
        <ecNumber evidence="3">3.2.1.52</ecNumber>
    </recommendedName>
</protein>
<evidence type="ECO:0000313" key="9">
    <source>
        <dbReference type="Proteomes" id="UP000593842"/>
    </source>
</evidence>
<proteinExistence type="inferred from homology"/>
<organism evidence="7 9">
    <name type="scientific">Faecalibacillus intestinalis</name>
    <dbReference type="NCBI Taxonomy" id="1982626"/>
    <lineage>
        <taxon>Bacteria</taxon>
        <taxon>Bacillati</taxon>
        <taxon>Bacillota</taxon>
        <taxon>Erysipelotrichia</taxon>
        <taxon>Erysipelotrichales</taxon>
        <taxon>Coprobacillaceae</taxon>
        <taxon>Faecalibacillus</taxon>
    </lineage>
</organism>
<reference evidence="9" key="2">
    <citation type="submission" date="2020-09" db="EMBL/GenBank/DDBJ databases">
        <title>Complete genome sequencing of Faecalibacillus intestinalis strain 14EGH31.</title>
        <authorList>
            <person name="Sakamoto M."/>
            <person name="Murakami T."/>
            <person name="Mori H."/>
        </authorList>
    </citation>
    <scope>NUCLEOTIDE SEQUENCE [LARGE SCALE GENOMIC DNA]</scope>
    <source>
        <strain evidence="9">14EGH31</strain>
    </source>
</reference>
<evidence type="ECO:0000256" key="3">
    <source>
        <dbReference type="ARBA" id="ARBA00012663"/>
    </source>
</evidence>
<name>A0A7I8DZJ2_9FIRM</name>
<dbReference type="GO" id="GO:0005975">
    <property type="term" value="P:carbohydrate metabolic process"/>
    <property type="evidence" value="ECO:0007669"/>
    <property type="project" value="InterPro"/>
</dbReference>
<dbReference type="PANTHER" id="PTHR30480">
    <property type="entry name" value="BETA-HEXOSAMINIDASE-RELATED"/>
    <property type="match status" value="1"/>
</dbReference>
<dbReference type="Gene3D" id="3.40.50.1700">
    <property type="entry name" value="Glycoside hydrolase family 3 C-terminal domain"/>
    <property type="match status" value="1"/>
</dbReference>
<dbReference type="PROSITE" id="PS00775">
    <property type="entry name" value="GLYCOSYL_HYDROL_F3"/>
    <property type="match status" value="1"/>
</dbReference>
<dbReference type="InterPro" id="IPR050226">
    <property type="entry name" value="NagZ_Beta-hexosaminidase"/>
</dbReference>
<reference evidence="8" key="3">
    <citation type="submission" date="2022-06" db="EMBL/GenBank/DDBJ databases">
        <title>Isolation of gut microbiota from human fecal samples.</title>
        <authorList>
            <person name="Pamer E.G."/>
            <person name="Barat B."/>
            <person name="Waligurski E."/>
            <person name="Medina S."/>
            <person name="Paddock L."/>
            <person name="Mostad J."/>
        </authorList>
    </citation>
    <scope>NUCLEOTIDE SEQUENCE</scope>
    <source>
        <strain evidence="8">DFI.6.24</strain>
    </source>
</reference>
<dbReference type="InterPro" id="IPR036962">
    <property type="entry name" value="Glyco_hydro_3_N_sf"/>
</dbReference>
<dbReference type="GeneID" id="70578820"/>
<evidence type="ECO:0000313" key="7">
    <source>
        <dbReference type="EMBL" id="BCL56684.1"/>
    </source>
</evidence>
<keyword evidence="5" id="KW-0326">Glycosidase</keyword>
<evidence type="ECO:0000313" key="8">
    <source>
        <dbReference type="EMBL" id="MCQ5063037.1"/>
    </source>
</evidence>
<reference evidence="7" key="1">
    <citation type="journal article" date="2020" name="Microbiol. Resour. Announc.">
        <title>Complete Genome Sequence of Faecalibacillus intestinalis JCM 34082, Isolated from Feces from a Healthy Japanese Female.</title>
        <authorList>
            <person name="Sakamoto M."/>
            <person name="Ikeyama N."/>
            <person name="Toyoda A."/>
            <person name="Murakami T."/>
            <person name="Mori H."/>
            <person name="Ohkuma M."/>
        </authorList>
    </citation>
    <scope>NUCLEOTIDE SEQUENCE</scope>
    <source>
        <strain evidence="7">14EGH31</strain>
    </source>
</reference>
<dbReference type="RefSeq" id="WP_022000959.1">
    <property type="nucleotide sequence ID" value="NZ_AP024085.1"/>
</dbReference>
<evidence type="ECO:0000256" key="2">
    <source>
        <dbReference type="ARBA" id="ARBA00005336"/>
    </source>
</evidence>
<dbReference type="InterPro" id="IPR017853">
    <property type="entry name" value="GH"/>
</dbReference>
<sequence length="562" mass="63852">MIELSKKPFCLTEKQINNLHEIFSVMSLDEKIGQLFCPIGSSFDEEQIKEFIEKYKPGAMMYRPMESHKIKNIHENLQKYSKIPLMLAANLESGGNGICLDGTYFSRQMGVAATNNIDQAYNLGMIAGKEANAVKCNWSFAPIVDIDKNFLNPITNIRTFGSDKDLVIQCAQYQMKALRENCVIPCIKHFPGDGVDMRDQHLVSSVNDLTVDQWDNSYGKIYQTLIDDGVETIMVGHILLPYYTKYINPEINDEDILPASMSKEILSGLLRGKLGFNGMIVTDATAMVGYNVSMPRNKVIPLTIENGCDMILFNKNIDEDYQAMKDGIESGLLSIERLNEAVLRILATKMANGLFEKLNEFHDLSIIGCKEHQELAYQCASEAITLVKNRQDVLPISPQKYKKVRIYNLTDKTSGGFKEEGSQRRLEDYLEKLGFDIDVYDYENLNFYEIFEAGTSYIKEKYDLIIYVANFDTASNYTVRRIEWIKLMAADAPWFVQEVPTIFISMANPYHLIDVPMIKTYINCYSNNDACLVALVNKLIGKEEFSGVSPVDAFCGKWDTRR</sequence>
<evidence type="ECO:0000259" key="6">
    <source>
        <dbReference type="Pfam" id="PF00933"/>
    </source>
</evidence>
<dbReference type="EC" id="3.2.1.52" evidence="3"/>
<dbReference type="EMBL" id="AP024085">
    <property type="protein sequence ID" value="BCL56684.1"/>
    <property type="molecule type" value="Genomic_DNA"/>
</dbReference>
<dbReference type="AlphaFoldDB" id="A0A7I8DZJ2"/>
<comment type="catalytic activity">
    <reaction evidence="1">
        <text>Hydrolysis of terminal non-reducing N-acetyl-D-hexosamine residues in N-acetyl-beta-D-hexosaminides.</text>
        <dbReference type="EC" id="3.2.1.52"/>
    </reaction>
</comment>
<dbReference type="Proteomes" id="UP001204814">
    <property type="component" value="Unassembled WGS sequence"/>
</dbReference>
<keyword evidence="4 8" id="KW-0378">Hydrolase</keyword>
<evidence type="ECO:0000256" key="5">
    <source>
        <dbReference type="ARBA" id="ARBA00023295"/>
    </source>
</evidence>
<dbReference type="Pfam" id="PF00933">
    <property type="entry name" value="Glyco_hydro_3"/>
    <property type="match status" value="1"/>
</dbReference>
<dbReference type="InterPro" id="IPR001764">
    <property type="entry name" value="Glyco_hydro_3_N"/>
</dbReference>
<dbReference type="KEGG" id="fit:Fi14EGH31_03960"/>